<dbReference type="EMBL" id="BLKX01000002">
    <property type="protein sequence ID" value="GFG83093.1"/>
    <property type="molecule type" value="Genomic_DNA"/>
</dbReference>
<proteinExistence type="predicted"/>
<keyword evidence="3" id="KW-1185">Reference proteome</keyword>
<reference evidence="2 3" key="1">
    <citation type="journal article" date="2019" name="Emerg. Microbes Infect.">
        <title>Comprehensive subspecies identification of 175 nontuberculous mycobacteria species based on 7547 genomic profiles.</title>
        <authorList>
            <person name="Matsumoto Y."/>
            <person name="Kinjo T."/>
            <person name="Motooka D."/>
            <person name="Nabeya D."/>
            <person name="Jung N."/>
            <person name="Uechi K."/>
            <person name="Horii T."/>
            <person name="Iida T."/>
            <person name="Fujita J."/>
            <person name="Nakamura S."/>
        </authorList>
    </citation>
    <scope>NUCLEOTIDE SEQUENCE [LARGE SCALE GENOMIC DNA]</scope>
    <source>
        <strain evidence="2 3">JCM 18565</strain>
    </source>
</reference>
<evidence type="ECO:0000313" key="2">
    <source>
        <dbReference type="EMBL" id="GFG83093.1"/>
    </source>
</evidence>
<comment type="caution">
    <text evidence="2">The sequence shown here is derived from an EMBL/GenBank/DDBJ whole genome shotgun (WGS) entry which is preliminary data.</text>
</comment>
<dbReference type="Proteomes" id="UP000465240">
    <property type="component" value="Unassembled WGS sequence"/>
</dbReference>
<protein>
    <submittedName>
        <fullName evidence="2">Uncharacterized protein</fullName>
    </submittedName>
</protein>
<organism evidence="2 3">
    <name type="scientific">Mycobacterium paragordonae</name>
    <dbReference type="NCBI Taxonomy" id="1389713"/>
    <lineage>
        <taxon>Bacteria</taxon>
        <taxon>Bacillati</taxon>
        <taxon>Actinomycetota</taxon>
        <taxon>Actinomycetes</taxon>
        <taxon>Mycobacteriales</taxon>
        <taxon>Mycobacteriaceae</taxon>
        <taxon>Mycobacterium</taxon>
    </lineage>
</organism>
<accession>A0ABQ1CF45</accession>
<keyword evidence="2" id="KW-0614">Plasmid</keyword>
<gene>
    <name evidence="2" type="ORF">MPRG_63690</name>
</gene>
<sequence>MLLIYVATTTAAIMRRYQPRRKETPPEPIARLSDPLPSDMGASLLRCRALIAEALIVRQRLSGEIDAETYRARMNDLARPAIPGRRPQRKP</sequence>
<evidence type="ECO:0000256" key="1">
    <source>
        <dbReference type="SAM" id="MobiDB-lite"/>
    </source>
</evidence>
<evidence type="ECO:0000313" key="3">
    <source>
        <dbReference type="Proteomes" id="UP000465240"/>
    </source>
</evidence>
<geneLocation type="plasmid" evidence="2">
    <name>pJCM18565</name>
</geneLocation>
<name>A0ABQ1CF45_9MYCO</name>
<feature type="region of interest" description="Disordered" evidence="1">
    <location>
        <begin position="16"/>
        <end position="35"/>
    </location>
</feature>